<dbReference type="InterPro" id="IPR025524">
    <property type="entry name" value="DUF4412"/>
</dbReference>
<keyword evidence="4" id="KW-1185">Reference proteome</keyword>
<reference evidence="3 4" key="1">
    <citation type="submission" date="2019-06" db="EMBL/GenBank/DDBJ databases">
        <title>Lysobacter alkalisoli sp. nov. isolated from saline-alkali soil.</title>
        <authorList>
            <person name="Sun J.-Q."/>
            <person name="Xu L."/>
        </authorList>
    </citation>
    <scope>NUCLEOTIDE SEQUENCE [LARGE SCALE GENOMIC DNA]</scope>
    <source>
        <strain evidence="3 4">SJ-36</strain>
    </source>
</reference>
<evidence type="ECO:0000313" key="4">
    <source>
        <dbReference type="Proteomes" id="UP000317199"/>
    </source>
</evidence>
<dbReference type="Pfam" id="PF14371">
    <property type="entry name" value="DUF4412"/>
    <property type="match status" value="1"/>
</dbReference>
<organism evidence="3 4">
    <name type="scientific">Marilutibacter alkalisoli</name>
    <dbReference type="NCBI Taxonomy" id="2591633"/>
    <lineage>
        <taxon>Bacteria</taxon>
        <taxon>Pseudomonadati</taxon>
        <taxon>Pseudomonadota</taxon>
        <taxon>Gammaproteobacteria</taxon>
        <taxon>Lysobacterales</taxon>
        <taxon>Lysobacteraceae</taxon>
        <taxon>Marilutibacter</taxon>
    </lineage>
</organism>
<dbReference type="EMBL" id="CP041242">
    <property type="protein sequence ID" value="QDH71095.1"/>
    <property type="molecule type" value="Genomic_DNA"/>
</dbReference>
<dbReference type="OrthoDB" id="9790106at2"/>
<dbReference type="KEGG" id="lyj:FKV23_14110"/>
<dbReference type="Proteomes" id="UP000317199">
    <property type="component" value="Chromosome"/>
</dbReference>
<keyword evidence="1" id="KW-0732">Signal</keyword>
<evidence type="ECO:0000313" key="3">
    <source>
        <dbReference type="EMBL" id="QDH71095.1"/>
    </source>
</evidence>
<feature type="chain" id="PRO_5022098485" evidence="1">
    <location>
        <begin position="26"/>
        <end position="218"/>
    </location>
</feature>
<feature type="domain" description="DUF4412" evidence="2">
    <location>
        <begin position="43"/>
        <end position="214"/>
    </location>
</feature>
<accession>A0A514BUV6</accession>
<dbReference type="RefSeq" id="WP_141624427.1">
    <property type="nucleotide sequence ID" value="NZ_CP041242.1"/>
</dbReference>
<feature type="signal peptide" evidence="1">
    <location>
        <begin position="1"/>
        <end position="25"/>
    </location>
</feature>
<name>A0A514BUV6_9GAMM</name>
<sequence length="218" mass="24535">MKTILLSLFLLVFCASCDASTQADAPSQTADVSTRTRLSAQAFEGRLVIGSSMGEERITYSIKGDNVRMEAGGEEPMIALRNIRQPTVRMLMPQEKAWVEMPVRDMSPYAEESDDKVTRTGETRTIHGYECEKWIVSVNDGRTEMWVTKQLGLDFAALFMPMMQSSSWRTGLDGHFPMKVSGDSGDGRMETVWEVLSVEKQRIDDAVFAIPPDYRKMM</sequence>
<evidence type="ECO:0000256" key="1">
    <source>
        <dbReference type="SAM" id="SignalP"/>
    </source>
</evidence>
<gene>
    <name evidence="3" type="ORF">FKV23_14110</name>
</gene>
<proteinExistence type="predicted"/>
<dbReference type="AlphaFoldDB" id="A0A514BUV6"/>
<evidence type="ECO:0000259" key="2">
    <source>
        <dbReference type="Pfam" id="PF14371"/>
    </source>
</evidence>
<protein>
    <submittedName>
        <fullName evidence="3">DUF4412 domain-containing protein</fullName>
    </submittedName>
</protein>